<dbReference type="InterPro" id="IPR049994">
    <property type="entry name" value="Staley_37-like"/>
</dbReference>
<sequence length="312" mass="35460">MAYTVAERKKFFEQVKEYATASTYDEKAQALSKVIQNLSMTTAGKEELAQLITENLEAEMKAYDIRPLLFDTKPRAWNEKVEYKRKGKFRAFHITRGGYVPKSQIFQDVVMAMPEEFAVRPACHEDQLKTGRIGSVEELRSGAIEALVTLYCKYFYKTLETVVNVTDLPNNVFKVSGALDKATLDKALAAAAKHGTVSIVGTYQSLLPITDFQGYTDTQKDEIMRTGKLGVYRGANIVRLDEFYDEDGEDVIKQDTIFIIVRKAGHVDDFGETSNKAITDDEHDEFSIKIKKWWGFTILYPEYVFMIKTNGQ</sequence>
<proteinExistence type="predicted"/>
<dbReference type="EMBL" id="KT070866">
    <property type="protein sequence ID" value="AKQ08198.1"/>
    <property type="molecule type" value="Genomic_DNA"/>
</dbReference>
<gene>
    <name evidence="1" type="ORF">PBC4_006</name>
</gene>
<evidence type="ECO:0000313" key="1">
    <source>
        <dbReference type="EMBL" id="AKQ08198.1"/>
    </source>
</evidence>
<name>A0A1I7NZN0_9CAUD</name>
<keyword evidence="2" id="KW-1185">Reference proteome</keyword>
<protein>
    <recommendedName>
        <fullName evidence="3">Major capsid protein</fullName>
    </recommendedName>
</protein>
<organism evidence="1 2">
    <name type="scientific">Bacillus phage PBC4</name>
    <dbReference type="NCBI Taxonomy" id="1675028"/>
    <lineage>
        <taxon>Viruses</taxon>
        <taxon>Duplodnaviria</taxon>
        <taxon>Heunggongvirae</taxon>
        <taxon>Uroviricota</taxon>
        <taxon>Caudoviricetes</taxon>
        <taxon>Sejongvirinae</taxon>
        <taxon>Yihwangvirus</taxon>
        <taxon>Yihwangvirus PBC4</taxon>
    </lineage>
</organism>
<evidence type="ECO:0000313" key="2">
    <source>
        <dbReference type="Proteomes" id="UP000224963"/>
    </source>
</evidence>
<evidence type="ECO:0008006" key="3">
    <source>
        <dbReference type="Google" id="ProtNLM"/>
    </source>
</evidence>
<dbReference type="NCBIfam" id="NF042927">
    <property type="entry name" value="capsid_Caudo_2"/>
    <property type="match status" value="1"/>
</dbReference>
<accession>A0A1I7NZN0</accession>
<reference evidence="1 2" key="1">
    <citation type="journal article" date="2016" name="FEMS Microbiol. Lett.">
        <title>Characterization of LysPBC4, a novel Bacillus cereus-specific endolysin of bacteriophage PBC4.</title>
        <authorList>
            <person name="Na H."/>
            <person name="Kong M."/>
            <person name="Ryu S."/>
        </authorList>
    </citation>
    <scope>NUCLEOTIDE SEQUENCE [LARGE SCALE GENOMIC DNA]</scope>
</reference>
<dbReference type="Proteomes" id="UP000224963">
    <property type="component" value="Segment"/>
</dbReference>